<dbReference type="InterPro" id="IPR025857">
    <property type="entry name" value="MacB_PCD"/>
</dbReference>
<dbReference type="PANTHER" id="PTHR43738">
    <property type="entry name" value="ABC TRANSPORTER, MEMBRANE PROTEIN"/>
    <property type="match status" value="1"/>
</dbReference>
<comment type="subcellular location">
    <subcellularLocation>
        <location evidence="1">Cell membrane</location>
        <topology evidence="1">Multi-pass membrane protein</topology>
    </subcellularLocation>
</comment>
<evidence type="ECO:0000256" key="10">
    <source>
        <dbReference type="ARBA" id="ARBA00024973"/>
    </source>
</evidence>
<gene>
    <name evidence="14" type="ORF">RU87_GL000994</name>
</gene>
<evidence type="ECO:0000256" key="2">
    <source>
        <dbReference type="ARBA" id="ARBA00008697"/>
    </source>
</evidence>
<comment type="caution">
    <text evidence="14">The sequence shown here is derived from an EMBL/GenBank/DDBJ whole genome shotgun (WGS) entry which is preliminary data.</text>
</comment>
<feature type="transmembrane region" description="Helical" evidence="11">
    <location>
        <begin position="15"/>
        <end position="39"/>
    </location>
</feature>
<dbReference type="OrthoDB" id="384327at2"/>
<dbReference type="STRING" id="1348632.GCA_001591745_00387"/>
<keyword evidence="5" id="KW-0813">Transport</keyword>
<keyword evidence="8 11" id="KW-1133">Transmembrane helix</keyword>
<feature type="domain" description="MacB-like periplasmic core" evidence="13">
    <location>
        <begin position="16"/>
        <end position="198"/>
    </location>
</feature>
<dbReference type="InterPro" id="IPR051125">
    <property type="entry name" value="ABC-4/HrtB_transporter"/>
</dbReference>
<evidence type="ECO:0000313" key="15">
    <source>
        <dbReference type="Proteomes" id="UP000242246"/>
    </source>
</evidence>
<evidence type="ECO:0000259" key="13">
    <source>
        <dbReference type="Pfam" id="PF12704"/>
    </source>
</evidence>
<dbReference type="Proteomes" id="UP000242246">
    <property type="component" value="Unassembled WGS sequence"/>
</dbReference>
<organism evidence="14 15">
    <name type="scientific">Pseudolactococcus plantarum</name>
    <dbReference type="NCBI Taxonomy" id="1365"/>
    <lineage>
        <taxon>Bacteria</taxon>
        <taxon>Bacillati</taxon>
        <taxon>Bacillota</taxon>
        <taxon>Bacilli</taxon>
        <taxon>Lactobacillales</taxon>
        <taxon>Streptococcaceae</taxon>
        <taxon>Pseudolactococcus</taxon>
    </lineage>
</organism>
<name>A0A2A5S1N2_9LACT</name>
<comment type="similarity">
    <text evidence="2">Belongs to the ABC-4 integral membrane protein family. HrtB subfamily.</text>
</comment>
<dbReference type="RefSeq" id="WP_068160629.1">
    <property type="nucleotide sequence ID" value="NZ_JXJX01000004.1"/>
</dbReference>
<protein>
    <recommendedName>
        <fullName evidence="4">Putative hemin transport system permease protein HrtB</fullName>
    </recommendedName>
</protein>
<dbReference type="AlphaFoldDB" id="A0A2A5S1N2"/>
<evidence type="ECO:0000256" key="6">
    <source>
        <dbReference type="ARBA" id="ARBA00022475"/>
    </source>
</evidence>
<proteinExistence type="inferred from homology"/>
<reference evidence="14 15" key="1">
    <citation type="submission" date="2014-12" db="EMBL/GenBank/DDBJ databases">
        <title>Draft genome sequences of 10 type strains of Lactococcus.</title>
        <authorList>
            <person name="Sun Z."/>
            <person name="Zhong Z."/>
            <person name="Liu W."/>
            <person name="Zhang W."/>
            <person name="Zhang H."/>
        </authorList>
    </citation>
    <scope>NUCLEOTIDE SEQUENCE [LARGE SCALE GENOMIC DNA]</scope>
    <source>
        <strain evidence="14 15">DSM 20686</strain>
    </source>
</reference>
<evidence type="ECO:0000256" key="7">
    <source>
        <dbReference type="ARBA" id="ARBA00022692"/>
    </source>
</evidence>
<dbReference type="Pfam" id="PF02687">
    <property type="entry name" value="FtsX"/>
    <property type="match status" value="1"/>
</dbReference>
<evidence type="ECO:0000256" key="4">
    <source>
        <dbReference type="ARBA" id="ARBA00016962"/>
    </source>
</evidence>
<dbReference type="Pfam" id="PF12704">
    <property type="entry name" value="MacB_PCD"/>
    <property type="match status" value="1"/>
</dbReference>
<evidence type="ECO:0000256" key="3">
    <source>
        <dbReference type="ARBA" id="ARBA00011131"/>
    </source>
</evidence>
<feature type="transmembrane region" description="Helical" evidence="11">
    <location>
        <begin position="322"/>
        <end position="342"/>
    </location>
</feature>
<evidence type="ECO:0000259" key="12">
    <source>
        <dbReference type="Pfam" id="PF02687"/>
    </source>
</evidence>
<keyword evidence="6" id="KW-1003">Cell membrane</keyword>
<evidence type="ECO:0000256" key="5">
    <source>
        <dbReference type="ARBA" id="ARBA00022448"/>
    </source>
</evidence>
<feature type="domain" description="ABC3 transporter permease C-terminal" evidence="12">
    <location>
        <begin position="239"/>
        <end position="350"/>
    </location>
</feature>
<keyword evidence="9 11" id="KW-0472">Membrane</keyword>
<keyword evidence="15" id="KW-1185">Reference proteome</keyword>
<keyword evidence="7 11" id="KW-0812">Transmembrane</keyword>
<dbReference type="EMBL" id="JXJX01000004">
    <property type="protein sequence ID" value="PCS07358.1"/>
    <property type="molecule type" value="Genomic_DNA"/>
</dbReference>
<feature type="transmembrane region" description="Helical" evidence="11">
    <location>
        <begin position="234"/>
        <end position="259"/>
    </location>
</feature>
<evidence type="ECO:0000256" key="9">
    <source>
        <dbReference type="ARBA" id="ARBA00023136"/>
    </source>
</evidence>
<comment type="subunit">
    <text evidence="3">The complex is composed of two ATP-binding proteins (HrtA), two transmembrane proteins (HrtB) and a solute-binding protein.</text>
</comment>
<evidence type="ECO:0000256" key="1">
    <source>
        <dbReference type="ARBA" id="ARBA00004651"/>
    </source>
</evidence>
<dbReference type="GO" id="GO:0005886">
    <property type="term" value="C:plasma membrane"/>
    <property type="evidence" value="ECO:0007669"/>
    <property type="project" value="UniProtKB-SubCell"/>
</dbReference>
<accession>A0A2A5S1N2</accession>
<comment type="function">
    <text evidence="10">Part of the ABC transporter complex hrt involved in hemin import. Responsible for the translocation of the substrate across the membrane.</text>
</comment>
<dbReference type="PANTHER" id="PTHR43738:SF1">
    <property type="entry name" value="HEMIN TRANSPORT SYSTEM PERMEASE PROTEIN HRTB-RELATED"/>
    <property type="match status" value="1"/>
</dbReference>
<dbReference type="InterPro" id="IPR003838">
    <property type="entry name" value="ABC3_permease_C"/>
</dbReference>
<sequence>MFLALNEIRHSKLRYALVIGVTFLIAYLVFFLSGLAYGLAQQYQLAVNKWDATDILLSDKANDTLAMSMIDLDAINQVNAKDKAVLAQTPGIILNVKKTDDKQNVSFFGIKKDEFLKPNITEGKLFSKTGEVVADNSLKTRYHYKLGDKVKLATNDQELTIVGFTDNAKFSVSPVLYSSLNTFKMIRYGKSASQQTLTVNAIVTKGKLTDKPAGLKKLSIPEFINVQPGYHAQVLTFSFMIGFLVVIAAVVIGIFIYVLTMQKIAIFGVMKAQGISSSYIAKSVIAQTILLSAGGVIAGLILTLLSSLALPDAVPFQNNPMFLAGIGILIILVAILGALFSVRSIVKIDPLKAIG</sequence>
<evidence type="ECO:0000256" key="11">
    <source>
        <dbReference type="SAM" id="Phobius"/>
    </source>
</evidence>
<feature type="transmembrane region" description="Helical" evidence="11">
    <location>
        <begin position="279"/>
        <end position="302"/>
    </location>
</feature>
<evidence type="ECO:0000256" key="8">
    <source>
        <dbReference type="ARBA" id="ARBA00022989"/>
    </source>
</evidence>
<evidence type="ECO:0000313" key="14">
    <source>
        <dbReference type="EMBL" id="PCS07358.1"/>
    </source>
</evidence>